<accession>A0ACB6Z3C1</accession>
<evidence type="ECO:0000313" key="2">
    <source>
        <dbReference type="Proteomes" id="UP000886501"/>
    </source>
</evidence>
<dbReference type="Proteomes" id="UP000886501">
    <property type="component" value="Unassembled WGS sequence"/>
</dbReference>
<sequence length="165" mass="19203">SHYQVEWHTQNLSGLITWEHHMCVKSCIRFTGPYSDLEHCPKCGQSCYNEKELEESDGLRMVPVGPQLQAHWKNPQTAMDMFYWWEKTEELQQECTGSNDFTGLYDDILCSTAYLDLVDNGKINGHDSVLMLSIDGAQLYESKQSDCWIYIWILIDLALDKHYKI</sequence>
<proteinExistence type="predicted"/>
<keyword evidence="2" id="KW-1185">Reference proteome</keyword>
<comment type="caution">
    <text evidence="1">The sequence shown here is derived from an EMBL/GenBank/DDBJ whole genome shotgun (WGS) entry which is preliminary data.</text>
</comment>
<reference evidence="1" key="1">
    <citation type="submission" date="2019-10" db="EMBL/GenBank/DDBJ databases">
        <authorList>
            <consortium name="DOE Joint Genome Institute"/>
            <person name="Kuo A."/>
            <person name="Miyauchi S."/>
            <person name="Kiss E."/>
            <person name="Drula E."/>
            <person name="Kohler A."/>
            <person name="Sanchez-Garcia M."/>
            <person name="Andreopoulos B."/>
            <person name="Barry K.W."/>
            <person name="Bonito G."/>
            <person name="Buee M."/>
            <person name="Carver A."/>
            <person name="Chen C."/>
            <person name="Cichocki N."/>
            <person name="Clum A."/>
            <person name="Culley D."/>
            <person name="Crous P.W."/>
            <person name="Fauchery L."/>
            <person name="Girlanda M."/>
            <person name="Hayes R."/>
            <person name="Keri Z."/>
            <person name="Labutti K."/>
            <person name="Lipzen A."/>
            <person name="Lombard V."/>
            <person name="Magnuson J."/>
            <person name="Maillard F."/>
            <person name="Morin E."/>
            <person name="Murat C."/>
            <person name="Nolan M."/>
            <person name="Ohm R."/>
            <person name="Pangilinan J."/>
            <person name="Pereira M."/>
            <person name="Perotto S."/>
            <person name="Peter M."/>
            <person name="Riley R."/>
            <person name="Sitrit Y."/>
            <person name="Stielow B."/>
            <person name="Szollosi G."/>
            <person name="Zifcakova L."/>
            <person name="Stursova M."/>
            <person name="Spatafora J.W."/>
            <person name="Tedersoo L."/>
            <person name="Vaario L.-M."/>
            <person name="Yamada A."/>
            <person name="Yan M."/>
            <person name="Wang P."/>
            <person name="Xu J."/>
            <person name="Bruns T."/>
            <person name="Baldrian P."/>
            <person name="Vilgalys R."/>
            <person name="Henrissat B."/>
            <person name="Grigoriev I.V."/>
            <person name="Hibbett D."/>
            <person name="Nagy L.G."/>
            <person name="Martin F.M."/>
        </authorList>
    </citation>
    <scope>NUCLEOTIDE SEQUENCE</scope>
    <source>
        <strain evidence="1">P2</strain>
    </source>
</reference>
<reference evidence="1" key="2">
    <citation type="journal article" date="2020" name="Nat. Commun.">
        <title>Large-scale genome sequencing of mycorrhizal fungi provides insights into the early evolution of symbiotic traits.</title>
        <authorList>
            <person name="Miyauchi S."/>
            <person name="Kiss E."/>
            <person name="Kuo A."/>
            <person name="Drula E."/>
            <person name="Kohler A."/>
            <person name="Sanchez-Garcia M."/>
            <person name="Morin E."/>
            <person name="Andreopoulos B."/>
            <person name="Barry K.W."/>
            <person name="Bonito G."/>
            <person name="Buee M."/>
            <person name="Carver A."/>
            <person name="Chen C."/>
            <person name="Cichocki N."/>
            <person name="Clum A."/>
            <person name="Culley D."/>
            <person name="Crous P.W."/>
            <person name="Fauchery L."/>
            <person name="Girlanda M."/>
            <person name="Hayes R.D."/>
            <person name="Keri Z."/>
            <person name="LaButti K."/>
            <person name="Lipzen A."/>
            <person name="Lombard V."/>
            <person name="Magnuson J."/>
            <person name="Maillard F."/>
            <person name="Murat C."/>
            <person name="Nolan M."/>
            <person name="Ohm R.A."/>
            <person name="Pangilinan J."/>
            <person name="Pereira M.F."/>
            <person name="Perotto S."/>
            <person name="Peter M."/>
            <person name="Pfister S."/>
            <person name="Riley R."/>
            <person name="Sitrit Y."/>
            <person name="Stielow J.B."/>
            <person name="Szollosi G."/>
            <person name="Zifcakova L."/>
            <person name="Stursova M."/>
            <person name="Spatafora J.W."/>
            <person name="Tedersoo L."/>
            <person name="Vaario L.M."/>
            <person name="Yamada A."/>
            <person name="Yan M."/>
            <person name="Wang P."/>
            <person name="Xu J."/>
            <person name="Bruns T."/>
            <person name="Baldrian P."/>
            <person name="Vilgalys R."/>
            <person name="Dunand C."/>
            <person name="Henrissat B."/>
            <person name="Grigoriev I.V."/>
            <person name="Hibbett D."/>
            <person name="Nagy L.G."/>
            <person name="Martin F.M."/>
        </authorList>
    </citation>
    <scope>NUCLEOTIDE SEQUENCE</scope>
    <source>
        <strain evidence="1">P2</strain>
    </source>
</reference>
<protein>
    <submittedName>
        <fullName evidence="1">Uncharacterized protein</fullName>
    </submittedName>
</protein>
<name>A0ACB6Z3C1_THEGA</name>
<feature type="non-terminal residue" evidence="1">
    <location>
        <position position="1"/>
    </location>
</feature>
<dbReference type="EMBL" id="MU118168">
    <property type="protein sequence ID" value="KAF9644002.1"/>
    <property type="molecule type" value="Genomic_DNA"/>
</dbReference>
<organism evidence="1 2">
    <name type="scientific">Thelephora ganbajun</name>
    <name type="common">Ganba fungus</name>
    <dbReference type="NCBI Taxonomy" id="370292"/>
    <lineage>
        <taxon>Eukaryota</taxon>
        <taxon>Fungi</taxon>
        <taxon>Dikarya</taxon>
        <taxon>Basidiomycota</taxon>
        <taxon>Agaricomycotina</taxon>
        <taxon>Agaricomycetes</taxon>
        <taxon>Thelephorales</taxon>
        <taxon>Thelephoraceae</taxon>
        <taxon>Thelephora</taxon>
    </lineage>
</organism>
<gene>
    <name evidence="1" type="ORF">BDM02DRAFT_3103597</name>
</gene>
<evidence type="ECO:0000313" key="1">
    <source>
        <dbReference type="EMBL" id="KAF9644002.1"/>
    </source>
</evidence>